<gene>
    <name evidence="2" type="ORF">CH63R_03484</name>
</gene>
<evidence type="ECO:0000256" key="1">
    <source>
        <dbReference type="SAM" id="MobiDB-lite"/>
    </source>
</evidence>
<comment type="caution">
    <text evidence="2">The sequence shown here is derived from an EMBL/GenBank/DDBJ whole genome shotgun (WGS) entry which is preliminary data.</text>
</comment>
<accession>A0A1B7YS89</accession>
<feature type="compositionally biased region" description="Polar residues" evidence="1">
    <location>
        <begin position="150"/>
        <end position="159"/>
    </location>
</feature>
<dbReference type="GeneID" id="28862566"/>
<reference evidence="3" key="1">
    <citation type="journal article" date="2017" name="BMC Genomics">
        <title>Gapless genome assembly of Colletotrichum higginsianum reveals chromosome structure and association of transposable elements with secondary metabolite gene clusters.</title>
        <authorList>
            <person name="Dallery J.-F."/>
            <person name="Lapalu N."/>
            <person name="Zampounis A."/>
            <person name="Pigne S."/>
            <person name="Luyten I."/>
            <person name="Amselem J."/>
            <person name="Wittenberg A.H.J."/>
            <person name="Zhou S."/>
            <person name="de Queiroz M.V."/>
            <person name="Robin G.P."/>
            <person name="Auger A."/>
            <person name="Hainaut M."/>
            <person name="Henrissat B."/>
            <person name="Kim K.-T."/>
            <person name="Lee Y.-H."/>
            <person name="Lespinet O."/>
            <person name="Schwartz D.C."/>
            <person name="Thon M.R."/>
            <person name="O'Connell R.J."/>
        </authorList>
    </citation>
    <scope>NUCLEOTIDE SEQUENCE [LARGE SCALE GENOMIC DNA]</scope>
    <source>
        <strain evidence="3">IMI 349063</strain>
    </source>
</reference>
<evidence type="ECO:0000313" key="2">
    <source>
        <dbReference type="EMBL" id="OBR14758.1"/>
    </source>
</evidence>
<feature type="compositionally biased region" description="Basic and acidic residues" evidence="1">
    <location>
        <begin position="132"/>
        <end position="145"/>
    </location>
</feature>
<name>A0A1B7YS89_COLHI</name>
<sequence>MGVWARCLMQEVGGWVARDWTAGSGLSRLLISQSPSSVSNHGPSRALWHCTAFAWTAESSLSVQPSAYLQVSPTILGLRKGITYASTQGTRICSACMVWQRGQARAIEPFSNFADQPIPRECPCLPKRQHRPAGERQQRKTEKGDGCASIASQSTSQPVASPCRSVWMDPDRPNHQKHASGDKAQPESRLTELLIRPPAFFALPTSLACSIPKSCVQRHGFYSDGSAMLCRFGPETGPRSPVLSASVRRLTDLTACSDSAMPSSLLGSPVPLRTIMVCNNLSRTCVRCSLFRSILRVACAHSVLSTTPSRPPTPHFRTGGGAVVWNAVKHTGPSGRIQHVETAIPEFHAYFGISKLVNGFKTSLFAQNSSSAFR</sequence>
<protein>
    <submittedName>
        <fullName evidence="2">Uncharacterized protein</fullName>
    </submittedName>
</protein>
<dbReference type="EMBL" id="LTAN01000002">
    <property type="protein sequence ID" value="OBR14758.1"/>
    <property type="molecule type" value="Genomic_DNA"/>
</dbReference>
<dbReference type="Proteomes" id="UP000092177">
    <property type="component" value="Chromosome 2"/>
</dbReference>
<dbReference type="KEGG" id="chig:CH63R_03484"/>
<feature type="compositionally biased region" description="Basic and acidic residues" evidence="1">
    <location>
        <begin position="169"/>
        <end position="187"/>
    </location>
</feature>
<organism evidence="2 3">
    <name type="scientific">Colletotrichum higginsianum (strain IMI 349063)</name>
    <name type="common">Crucifer anthracnose fungus</name>
    <dbReference type="NCBI Taxonomy" id="759273"/>
    <lineage>
        <taxon>Eukaryota</taxon>
        <taxon>Fungi</taxon>
        <taxon>Dikarya</taxon>
        <taxon>Ascomycota</taxon>
        <taxon>Pezizomycotina</taxon>
        <taxon>Sordariomycetes</taxon>
        <taxon>Hypocreomycetidae</taxon>
        <taxon>Glomerellales</taxon>
        <taxon>Glomerellaceae</taxon>
        <taxon>Colletotrichum</taxon>
        <taxon>Colletotrichum destructivum species complex</taxon>
    </lineage>
</organism>
<dbReference type="AlphaFoldDB" id="A0A1B7YS89"/>
<feature type="region of interest" description="Disordered" evidence="1">
    <location>
        <begin position="123"/>
        <end position="187"/>
    </location>
</feature>
<dbReference type="RefSeq" id="XP_018163275.1">
    <property type="nucleotide sequence ID" value="XM_018298459.1"/>
</dbReference>
<proteinExistence type="predicted"/>
<dbReference type="VEuPathDB" id="FungiDB:CH63R_03484"/>
<keyword evidence="3" id="KW-1185">Reference proteome</keyword>
<evidence type="ECO:0000313" key="3">
    <source>
        <dbReference type="Proteomes" id="UP000092177"/>
    </source>
</evidence>